<dbReference type="HOGENOM" id="CLU_032371_1_0_1"/>
<dbReference type="Proteomes" id="UP000008672">
    <property type="component" value="Unassembled WGS sequence"/>
</dbReference>
<feature type="compositionally biased region" description="Basic and acidic residues" evidence="3">
    <location>
        <begin position="202"/>
        <end position="226"/>
    </location>
</feature>
<evidence type="ECO:0000256" key="3">
    <source>
        <dbReference type="SAM" id="MobiDB-lite"/>
    </source>
</evidence>
<evidence type="ECO:0000313" key="5">
    <source>
        <dbReference type="Ensembl" id="ENSLACP00000019292.1"/>
    </source>
</evidence>
<name>H3BBM1_LATCH</name>
<dbReference type="EMBL" id="AFYH01039858">
    <property type="status" value="NOT_ANNOTATED_CDS"/>
    <property type="molecule type" value="Genomic_DNA"/>
</dbReference>
<sequence length="475" mass="55222">VCREFAVLEDHTLAHNLQEQEIEHHLATNVQRNRLVQYDLKVAKRLQEEEDQRAWAQAQKQQKDIRIKLHRYKTEVSGTEQLLFVSAKQKCKETKSEGLARKLQEKELKEEKRRKKQNQEYMSHESFADDYYNTTGGLGSVVPSKRANGLDSGFFTYCNFSPGLQLFSSAFKKKKRIQNTKEDKIRQIKTEDKLKRSPQPGNHEHPLHGGEKHRHETERARKEKPQRPPPPNFDRRSLKRSKHRDREGGRDAHFNSDKPRSRSQDCLAKEALPEGQLFDFDEAAIQKHSNSANERTEHGSHSPSSGDGERDRYHHRDKGMKSRGVTDVTHGIAQLDMLELEYQDAEIARRLQEEELQATNDDKRAAQLAQDEEIARLLMEKEKQAFKKSKQRERGSSDKRRHEQDHRNKSVEAGRPRSRDGYDNHRLRSEKPTRPPPPAVDDEGYDSSVKPANPQSSPRPFSRPESSYKGSYYRQ</sequence>
<evidence type="ECO:0000256" key="1">
    <source>
        <dbReference type="ARBA" id="ARBA00023054"/>
    </source>
</evidence>
<reference evidence="6" key="1">
    <citation type="submission" date="2011-08" db="EMBL/GenBank/DDBJ databases">
        <title>The draft genome of Latimeria chalumnae.</title>
        <authorList>
            <person name="Di Palma F."/>
            <person name="Alfoldi J."/>
            <person name="Johnson J."/>
            <person name="Berlin A."/>
            <person name="Gnerre S."/>
            <person name="Jaffe D."/>
            <person name="MacCallum I."/>
            <person name="Young S."/>
            <person name="Walker B.J."/>
            <person name="Lander E."/>
            <person name="Lindblad-Toh K."/>
        </authorList>
    </citation>
    <scope>NUCLEOTIDE SEQUENCE [LARGE SCALE GENOMIC DNA]</scope>
    <source>
        <strain evidence="6">Wild caught</strain>
    </source>
</reference>
<keyword evidence="1 2" id="KW-0175">Coiled coil</keyword>
<dbReference type="Pfam" id="PF15295">
    <property type="entry name" value="CCDC50_N"/>
    <property type="match status" value="2"/>
</dbReference>
<dbReference type="AlphaFoldDB" id="H3BBM1"/>
<evidence type="ECO:0000256" key="2">
    <source>
        <dbReference type="SAM" id="Coils"/>
    </source>
</evidence>
<reference evidence="5" key="3">
    <citation type="submission" date="2025-09" db="UniProtKB">
        <authorList>
            <consortium name="Ensembl"/>
        </authorList>
    </citation>
    <scope>IDENTIFICATION</scope>
</reference>
<accession>H3BBM1</accession>
<feature type="compositionally biased region" description="Basic and acidic residues" evidence="3">
    <location>
        <begin position="244"/>
        <end position="272"/>
    </location>
</feature>
<proteinExistence type="predicted"/>
<dbReference type="EMBL" id="AFYH01039850">
    <property type="status" value="NOT_ANNOTATED_CDS"/>
    <property type="molecule type" value="Genomic_DNA"/>
</dbReference>
<dbReference type="EMBL" id="AFYH01039852">
    <property type="status" value="NOT_ANNOTATED_CDS"/>
    <property type="molecule type" value="Genomic_DNA"/>
</dbReference>
<dbReference type="EMBL" id="AFYH01039855">
    <property type="status" value="NOT_ANNOTATED_CDS"/>
    <property type="molecule type" value="Genomic_DNA"/>
</dbReference>
<feature type="compositionally biased region" description="Basic and acidic residues" evidence="3">
    <location>
        <begin position="392"/>
        <end position="433"/>
    </location>
</feature>
<dbReference type="EMBL" id="AFYH01039854">
    <property type="status" value="NOT_ANNOTATED_CDS"/>
    <property type="molecule type" value="Genomic_DNA"/>
</dbReference>
<dbReference type="FunCoup" id="H3BBM1">
    <property type="interactions" value="911"/>
</dbReference>
<dbReference type="GeneTree" id="ENSGT00390000011058"/>
<dbReference type="OMA" id="TWNWEKQ"/>
<dbReference type="PANTHER" id="PTHR22115">
    <property type="entry name" value="C3ORF6 PROTEIN-RELATED"/>
    <property type="match status" value="1"/>
</dbReference>
<feature type="compositionally biased region" description="Low complexity" evidence="3">
    <location>
        <begin position="454"/>
        <end position="467"/>
    </location>
</feature>
<protein>
    <submittedName>
        <fullName evidence="5">Coiled-coil domain containing 50</fullName>
    </submittedName>
</protein>
<organism evidence="5 6">
    <name type="scientific">Latimeria chalumnae</name>
    <name type="common">Coelacanth</name>
    <dbReference type="NCBI Taxonomy" id="7897"/>
    <lineage>
        <taxon>Eukaryota</taxon>
        <taxon>Metazoa</taxon>
        <taxon>Chordata</taxon>
        <taxon>Craniata</taxon>
        <taxon>Vertebrata</taxon>
        <taxon>Euteleostomi</taxon>
        <taxon>Coelacanthiformes</taxon>
        <taxon>Coelacanthidae</taxon>
        <taxon>Latimeria</taxon>
    </lineage>
</organism>
<feature type="region of interest" description="Disordered" evidence="3">
    <location>
        <begin position="379"/>
        <end position="475"/>
    </location>
</feature>
<feature type="domain" description="Coiled-coil" evidence="4">
    <location>
        <begin position="1"/>
        <end position="115"/>
    </location>
</feature>
<feature type="region of interest" description="Disordered" evidence="3">
    <location>
        <begin position="175"/>
        <end position="328"/>
    </location>
</feature>
<dbReference type="InParanoid" id="H3BBM1"/>
<evidence type="ECO:0000259" key="4">
    <source>
        <dbReference type="Pfam" id="PF15295"/>
    </source>
</evidence>
<dbReference type="GO" id="GO:0031625">
    <property type="term" value="F:ubiquitin protein ligase binding"/>
    <property type="evidence" value="ECO:0007669"/>
    <property type="project" value="TreeGrafter"/>
</dbReference>
<keyword evidence="6" id="KW-1185">Reference proteome</keyword>
<dbReference type="PANTHER" id="PTHR22115:SF1">
    <property type="entry name" value="COILED-COIL DOMAIN-CONTAINING PROTEIN 50"/>
    <property type="match status" value="1"/>
</dbReference>
<dbReference type="Bgee" id="ENSLACG00000016970">
    <property type="expression patterns" value="Expressed in pectoral fin"/>
</dbReference>
<gene>
    <name evidence="5" type="primary">CCDC50</name>
</gene>
<evidence type="ECO:0000313" key="6">
    <source>
        <dbReference type="Proteomes" id="UP000008672"/>
    </source>
</evidence>
<dbReference type="Ensembl" id="ENSLACT00000019426.1">
    <property type="protein sequence ID" value="ENSLACP00000019292.1"/>
    <property type="gene ID" value="ENSLACG00000016970.1"/>
</dbReference>
<reference evidence="5" key="2">
    <citation type="submission" date="2025-08" db="UniProtKB">
        <authorList>
            <consortium name="Ensembl"/>
        </authorList>
    </citation>
    <scope>IDENTIFICATION</scope>
</reference>
<dbReference type="GO" id="GO:0005737">
    <property type="term" value="C:cytoplasm"/>
    <property type="evidence" value="ECO:0007669"/>
    <property type="project" value="TreeGrafter"/>
</dbReference>
<dbReference type="EMBL" id="AFYH01039856">
    <property type="status" value="NOT_ANNOTATED_CDS"/>
    <property type="molecule type" value="Genomic_DNA"/>
</dbReference>
<dbReference type="EMBL" id="AFYH01039853">
    <property type="status" value="NOT_ANNOTATED_CDS"/>
    <property type="molecule type" value="Genomic_DNA"/>
</dbReference>
<feature type="domain" description="Coiled-coil" evidence="4">
    <location>
        <begin position="337"/>
        <end position="389"/>
    </location>
</feature>
<dbReference type="InterPro" id="IPR029311">
    <property type="entry name" value="CCDC50_N"/>
</dbReference>
<feature type="coiled-coil region" evidence="2">
    <location>
        <begin position="335"/>
        <end position="362"/>
    </location>
</feature>
<feature type="compositionally biased region" description="Basic and acidic residues" evidence="3">
    <location>
        <begin position="179"/>
        <end position="195"/>
    </location>
</feature>
<dbReference type="EMBL" id="AFYH01039851">
    <property type="status" value="NOT_ANNOTATED_CDS"/>
    <property type="molecule type" value="Genomic_DNA"/>
</dbReference>
<dbReference type="eggNOG" id="ENOG502S0GI">
    <property type="taxonomic scope" value="Eukaryota"/>
</dbReference>
<dbReference type="EMBL" id="AFYH01039857">
    <property type="status" value="NOT_ANNOTATED_CDS"/>
    <property type="molecule type" value="Genomic_DNA"/>
</dbReference>
<dbReference type="InterPro" id="IPR039303">
    <property type="entry name" value="CCDC50"/>
</dbReference>